<evidence type="ECO:0000313" key="3">
    <source>
        <dbReference type="Proteomes" id="UP001264340"/>
    </source>
</evidence>
<dbReference type="Gene3D" id="3.30.559.10">
    <property type="entry name" value="Chloramphenicol acetyltransferase-like domain"/>
    <property type="match status" value="1"/>
</dbReference>
<dbReference type="Gene3D" id="1.10.1200.10">
    <property type="entry name" value="ACP-like"/>
    <property type="match status" value="1"/>
</dbReference>
<dbReference type="Pfam" id="PF00668">
    <property type="entry name" value="Condensation"/>
    <property type="match status" value="1"/>
</dbReference>
<dbReference type="RefSeq" id="WP_310127226.1">
    <property type="nucleotide sequence ID" value="NZ_JAVDQV010000020.1"/>
</dbReference>
<dbReference type="InterPro" id="IPR036736">
    <property type="entry name" value="ACP-like_sf"/>
</dbReference>
<gene>
    <name evidence="2" type="ORF">J2804_006325</name>
</gene>
<proteinExistence type="predicted"/>
<dbReference type="PANTHER" id="PTHR45527:SF1">
    <property type="entry name" value="FATTY ACID SYNTHASE"/>
    <property type="match status" value="1"/>
</dbReference>
<dbReference type="SUPFAM" id="SSF47336">
    <property type="entry name" value="ACP-like"/>
    <property type="match status" value="1"/>
</dbReference>
<sequence>MLSDSATDDAESLPLANALGYLWLAGFELDWPAYYGEASRRVELPAYPFERKRYWIDPAATRPAAASGAAVSAAITVSAQPEVSESTSGHAAVSKEELLGQLKGILESISGEPYDDALPATSLFDLGLDSLLLTPLTFMLKEKFGVTVTFRQLLGELSTLESIVDYILERATARLPGAKPMAVAGAAAGHADADDLALQPAQQIVVERAALSTAASLAHHESAIVTLTGAVDRDALARAIQDLYGRHDALRATIAGSPARLRIADEPPWPVPICWIDGSDASLDAIIADDARTPFSLATGPLARFSVVTLGDARLIVLLSAHAAICDGWSLDVLIERKRSFDHVPQRLGAADSAHGMSAA</sequence>
<organism evidence="2 3">
    <name type="scientific">Paraburkholderia terricola</name>
    <dbReference type="NCBI Taxonomy" id="169427"/>
    <lineage>
        <taxon>Bacteria</taxon>
        <taxon>Pseudomonadati</taxon>
        <taxon>Pseudomonadota</taxon>
        <taxon>Betaproteobacteria</taxon>
        <taxon>Burkholderiales</taxon>
        <taxon>Burkholderiaceae</taxon>
        <taxon>Paraburkholderia</taxon>
    </lineage>
</organism>
<dbReference type="PROSITE" id="PS50075">
    <property type="entry name" value="CARRIER"/>
    <property type="match status" value="1"/>
</dbReference>
<comment type="caution">
    <text evidence="2">The sequence shown here is derived from an EMBL/GenBank/DDBJ whole genome shotgun (WGS) entry which is preliminary data.</text>
</comment>
<dbReference type="Pfam" id="PF00550">
    <property type="entry name" value="PP-binding"/>
    <property type="match status" value="1"/>
</dbReference>
<dbReference type="InterPro" id="IPR023213">
    <property type="entry name" value="CAT-like_dom_sf"/>
</dbReference>
<dbReference type="EMBL" id="JAVDRP010000026">
    <property type="protein sequence ID" value="MDR6412889.1"/>
    <property type="molecule type" value="Genomic_DNA"/>
</dbReference>
<dbReference type="SUPFAM" id="SSF52777">
    <property type="entry name" value="CoA-dependent acyltransferases"/>
    <property type="match status" value="1"/>
</dbReference>
<feature type="domain" description="Carrier" evidence="1">
    <location>
        <begin position="93"/>
        <end position="171"/>
    </location>
</feature>
<dbReference type="InterPro" id="IPR001242">
    <property type="entry name" value="Condensation_dom"/>
</dbReference>
<keyword evidence="3" id="KW-1185">Reference proteome</keyword>
<dbReference type="Gene3D" id="3.30.70.3290">
    <property type="match status" value="1"/>
</dbReference>
<dbReference type="PANTHER" id="PTHR45527">
    <property type="entry name" value="NONRIBOSOMAL PEPTIDE SYNTHETASE"/>
    <property type="match status" value="1"/>
</dbReference>
<name>A0ABU1M1L2_9BURK</name>
<reference evidence="2 3" key="1">
    <citation type="submission" date="2023-07" db="EMBL/GenBank/DDBJ databases">
        <title>Sorghum-associated microbial communities from plants grown in Nebraska, USA.</title>
        <authorList>
            <person name="Schachtman D."/>
        </authorList>
    </citation>
    <scope>NUCLEOTIDE SEQUENCE [LARGE SCALE GENOMIC DNA]</scope>
    <source>
        <strain evidence="2 3">DS1316</strain>
    </source>
</reference>
<dbReference type="Proteomes" id="UP001264340">
    <property type="component" value="Unassembled WGS sequence"/>
</dbReference>
<evidence type="ECO:0000259" key="1">
    <source>
        <dbReference type="PROSITE" id="PS50075"/>
    </source>
</evidence>
<protein>
    <submittedName>
        <fullName evidence="2">Acyl carrier protein</fullName>
    </submittedName>
</protein>
<accession>A0ABU1M1L2</accession>
<dbReference type="InterPro" id="IPR009081">
    <property type="entry name" value="PP-bd_ACP"/>
</dbReference>
<evidence type="ECO:0000313" key="2">
    <source>
        <dbReference type="EMBL" id="MDR6412889.1"/>
    </source>
</evidence>